<dbReference type="InterPro" id="IPR037238">
    <property type="entry name" value="YbiA-like_sf"/>
</dbReference>
<dbReference type="GO" id="GO:0003676">
    <property type="term" value="F:nucleic acid binding"/>
    <property type="evidence" value="ECO:0007669"/>
    <property type="project" value="InterPro"/>
</dbReference>
<evidence type="ECO:0000259" key="2">
    <source>
        <dbReference type="SMART" id="SM00343"/>
    </source>
</evidence>
<dbReference type="Proteomes" id="UP000887565">
    <property type="component" value="Unplaced"/>
</dbReference>
<evidence type="ECO:0000313" key="3">
    <source>
        <dbReference type="Proteomes" id="UP000887565"/>
    </source>
</evidence>
<protein>
    <submittedName>
        <fullName evidence="4">CCHC-type domain-containing protein</fullName>
    </submittedName>
</protein>
<keyword evidence="3" id="KW-1185">Reference proteome</keyword>
<feature type="domain" description="CCHC-type" evidence="2">
    <location>
        <begin position="431"/>
        <end position="447"/>
    </location>
</feature>
<proteinExistence type="predicted"/>
<evidence type="ECO:0000313" key="4">
    <source>
        <dbReference type="WBParaSite" id="nRc.2.0.1.t23471-RA"/>
    </source>
</evidence>
<name>A0A915JCX6_ROMCU</name>
<dbReference type="Gene3D" id="1.10.357.40">
    <property type="entry name" value="YbiA-like"/>
    <property type="match status" value="1"/>
</dbReference>
<dbReference type="CDD" id="cd15457">
    <property type="entry name" value="NADAR"/>
    <property type="match status" value="1"/>
</dbReference>
<feature type="compositionally biased region" description="Acidic residues" evidence="1">
    <location>
        <begin position="381"/>
        <end position="396"/>
    </location>
</feature>
<dbReference type="WBParaSite" id="nRc.2.0.1.t23471-RA">
    <property type="protein sequence ID" value="nRc.2.0.1.t23471-RA"/>
    <property type="gene ID" value="nRc.2.0.1.g23471"/>
</dbReference>
<sequence length="533" mass="59330">MLHLSNLSIFVDHLEVASWIKSWNKKIRITSGFRWTIPEDLGISTGECSVQVEAPSNYQFCAYKWFQGKSMKNPVKVRIWHYGMQKACRKCMIFGHMAEECNVTLIAPLKGSYAAAVNKPKTMVVLAPSSMAAPPPPMTLTIPSSADVLPLYTKSGFQSNHFPCKFKYEKGTDYNCTEQFLFFKKAVQAGDLSRAKEIMQAKEVKQAKWIGEKVSWDEKKLGTWTKFACNQLFKTNMLKYEQNKDLREALFKTSPAILVEASPYDKNWGGEPVNVRGGSAPLMSGLVAHNKTRLGVVEESTGTAKSAAVTENLNATVTVVMTPPPLPAYRNDSVFRPEFTKAVAEASMAAKLEIRRLSTTWVEEMEQKRETARRSQNSENTSDDDDDSEDESSEDDQLPRTTGQGRFAWFQTKGMQNAVKAKIWHYNMTYWCRKCMASGHVAQNCTRRVAEPSKGSYAAAVKVNPGTKLVAHTVPSTNLSNGAGSQAPAPKEPDQGNQNIPMAVIPLETENMAALDLEDDPAHNDNETLKDQE</sequence>
<reference evidence="4" key="1">
    <citation type="submission" date="2022-11" db="UniProtKB">
        <authorList>
            <consortium name="WormBaseParasite"/>
        </authorList>
    </citation>
    <scope>IDENTIFICATION</scope>
</reference>
<dbReference type="InterPro" id="IPR001878">
    <property type="entry name" value="Znf_CCHC"/>
</dbReference>
<evidence type="ECO:0000256" key="1">
    <source>
        <dbReference type="SAM" id="MobiDB-lite"/>
    </source>
</evidence>
<feature type="region of interest" description="Disordered" evidence="1">
    <location>
        <begin position="475"/>
        <end position="533"/>
    </location>
</feature>
<feature type="domain" description="CCHC-type" evidence="2">
    <location>
        <begin position="87"/>
        <end position="103"/>
    </location>
</feature>
<dbReference type="GO" id="GO:0008270">
    <property type="term" value="F:zinc ion binding"/>
    <property type="evidence" value="ECO:0007669"/>
    <property type="project" value="InterPro"/>
</dbReference>
<feature type="region of interest" description="Disordered" evidence="1">
    <location>
        <begin position="366"/>
        <end position="407"/>
    </location>
</feature>
<feature type="compositionally biased region" description="Basic and acidic residues" evidence="1">
    <location>
        <begin position="520"/>
        <end position="533"/>
    </location>
</feature>
<dbReference type="SMART" id="SM00343">
    <property type="entry name" value="ZnF_C2HC"/>
    <property type="match status" value="2"/>
</dbReference>
<dbReference type="InterPro" id="IPR012816">
    <property type="entry name" value="NADAR"/>
</dbReference>
<dbReference type="NCBIfam" id="TIGR02464">
    <property type="entry name" value="ribofla_fusion"/>
    <property type="match status" value="1"/>
</dbReference>
<dbReference type="AlphaFoldDB" id="A0A915JCX6"/>
<organism evidence="3 4">
    <name type="scientific">Romanomermis culicivorax</name>
    <name type="common">Nematode worm</name>
    <dbReference type="NCBI Taxonomy" id="13658"/>
    <lineage>
        <taxon>Eukaryota</taxon>
        <taxon>Metazoa</taxon>
        <taxon>Ecdysozoa</taxon>
        <taxon>Nematoda</taxon>
        <taxon>Enoplea</taxon>
        <taxon>Dorylaimia</taxon>
        <taxon>Mermithida</taxon>
        <taxon>Mermithoidea</taxon>
        <taxon>Mermithidae</taxon>
        <taxon>Romanomermis</taxon>
    </lineage>
</organism>
<accession>A0A915JCX6</accession>
<feature type="compositionally biased region" description="Polar residues" evidence="1">
    <location>
        <begin position="475"/>
        <end position="484"/>
    </location>
</feature>
<dbReference type="Pfam" id="PF08719">
    <property type="entry name" value="NADAR"/>
    <property type="match status" value="1"/>
</dbReference>
<dbReference type="SUPFAM" id="SSF143990">
    <property type="entry name" value="YbiA-like"/>
    <property type="match status" value="1"/>
</dbReference>